<feature type="region of interest" description="Disordered" evidence="4">
    <location>
        <begin position="1079"/>
        <end position="1132"/>
    </location>
</feature>
<evidence type="ECO:0000256" key="2">
    <source>
        <dbReference type="ARBA" id="ARBA00022679"/>
    </source>
</evidence>
<evidence type="ECO:0000256" key="3">
    <source>
        <dbReference type="ARBA" id="ARBA00022691"/>
    </source>
</evidence>
<feature type="region of interest" description="Disordered" evidence="4">
    <location>
        <begin position="1870"/>
        <end position="1910"/>
    </location>
</feature>
<feature type="region of interest" description="Disordered" evidence="4">
    <location>
        <begin position="622"/>
        <end position="642"/>
    </location>
</feature>
<evidence type="ECO:0000313" key="6">
    <source>
        <dbReference type="EMBL" id="CAL4763446.1"/>
    </source>
</evidence>
<evidence type="ECO:0000256" key="1">
    <source>
        <dbReference type="ARBA" id="ARBA00022603"/>
    </source>
</evidence>
<evidence type="ECO:0000313" key="7">
    <source>
        <dbReference type="Proteomes" id="UP001152797"/>
    </source>
</evidence>
<feature type="compositionally biased region" description="Low complexity" evidence="4">
    <location>
        <begin position="1235"/>
        <end position="1247"/>
    </location>
</feature>
<dbReference type="InterPro" id="IPR018117">
    <property type="entry name" value="C5_DNA_meth_AS"/>
</dbReference>
<gene>
    <name evidence="5" type="ORF">C1SCF055_LOCUS4387</name>
</gene>
<sequence>MSWAELEESLLEVSRTRAAQAVVADACRCGSDDEVSSVSNKSHKSSPYFQGSLSNTVKENGYQMPLSAPWWAKLFPLHTAHLLPQSGLQQFRAASPLKLVSGCTASFAEAAVLKAFGINFRCLSCSEPTEKFREFALANHSDVIQCFYRTMGEQSLQKTCALHTESTCSSQRSPEQADLLVFGTPCPPFSTQRPDRMKRSSDDVVKSHRLYTVTFEESLALLESVEPKAAILEQVSGFGMAAHDMDTSSPKDRFLGLLMNRKWKHGGYHVVTMLLDNIIWVKQHRLSSSKKRVGSGRPVGDLHGGGLDQGEGPVTWDDFLRQKLPPIEAVPVAVGGEAPADDDREDDDLGGLVSLQAPVQSDGGVEFVDRDWVKIIKSLKQKFIAWIKSSSSSQISLAGRLVVMRLSMDPLVRLMHTFLELAGRKWEEQQEAKAAAGQPRSYRVLEACRGEDANNFCQDLGRSHHTIPVALPLKDMNLASRNLFFRLLSRAGCNLPVTLLPSRKGCPVMLFSCLLDGDAATLFYQQRKCLHDSLTAAFVHSFPTAEAALSPTGKDILLSLALIIDMDISQIEAKHAAVRRIVKARSLQTCGMQLEDLSCDFLLRQNAADFVRVCGRNVFEGEGQQKRKRKKKMRKVRKDGKIRKRPVPGPFKTYLHLTKQGIQWKDGAMTKFAEEYRSLPPEEKAHFEHVAAAAALSVEHGHAPFGAKPGSSDRALALPSANTVELALVRAKEEAATVRARALEEAAHVNATLQAFDQVHHDSMSAMFTALLGQDFHRCIAGPLAAFDIHLPADALYCEVLEKHWQTSAAATACTGSISSSLQNSWTERHELLQHADAVPLQDTGTRFQPATCCELGICICPEGPYFQAYQFWSNIKFFLKPFMQKPRAKKDAHGRPQKKSPLPAARVLVANGELVLRLDCLRVVLVPMAEGSSWATLGLQNLAREAMKREFHSSEEFKAVVEDLLRPEAACVETAWFHVGYCNFKTWHLGLLPLDPVRTYESDGEEIQVLAVPAVPSPQRCFEAFSSLDLEFPIVMSWHCMRGGDRQLAAAEMAPNEIEVTSLPDKIFPRCRVWRGSEQEEVARKTKPTKPSRGKGTRRPRVAQNSSDGQGQGKKRQRKEDLCASEPQPPLHDLHVLEAASQGAIEPADEWEIDPLQDFDEVFDADEADDSSEEDEEEDLEEALEEQVGNWLDFLDGFEEQSADPHGRDRGPAASEAASGENEEGSKLEPHQPAEAAAADDGAAAGSKNAMGPEPDSDSDTSSSTSGDSSSDERDQIAPHSRIATVPEDIIKLGEFGEIRYNHTSQQFRAHCSNPSHGQCRKTRTSKAGRLAGQGRPLGFLMQWLCCAAGVEDQKTHMSMNRFPLPDRSAARARFTEFHDSDMFFGFERERRPGEPEEPEQYYFLFLRADLFTIQDAHHADAIVKAAIQAGQNDLTPKPVREVLLTELERKAFVQEALCYHVLPVQDGEQPTGKIPCANTIFTLAEQGREEGKAFPALQSPCAFWQGQPGLVNVSLHSVPKFADVERSLACLAGDGFLRRASLAGKKILGFDSLCGLQEIRARREKRSRRDEGAVLFGVPATDRVKDLLDCIVAQKGRDGDVNLSAQKACQKVKSQVFLKHSRRVLTACPALVAVNPEDKQANVLWAETNARGQPVGDGCDNCVSGLLELYPELTWCQCCKRMQSDPEFRSECKGAVKMRLASAETFAGRQFHPDSEVLQDQATGQMTFLDVAVLTESDFTRIFKVSSKSLGYKKEHQVNFVNEEGKSQQGFYVGLQAFLRPEWQLTQQQGVNLYNFYKNREIDERGKGIKSTERPHLKHFNDLQDVAAGLERKRLEQEAAAAAQDDEMPEDDFACPEAEDLDQIMQNLGDDDQPVPKRKAAPGVARAAGSAAIEKKPKEKRREGKSSTGAAEIAVASVEMEALKEKDMEMLKVAQGLGQLAECLTKLSVQDILQGQKRGSSQWSAKEKVLPRLEGKRQYDILEKRLAECEAADKLCGCDMSTIAERDLVALLQVFDGADNIALPFSIRARLVERNAMDICTGIAHCADDLLGDCTKFAQTVLPLKLQDASFDMFSATFTSVLAEELEKADDEPEEFHQWVPAGEKQIGEESVTAKEKYKPDWEAVASNMIESFANDSLCRLIKSGTSNKDRLQALVEAVLNNRDMVGLPKAFNPDSMPEPVQSACKSVMDAAQLILCILNPASLVSLEAYNDLLTRKGKNPLKSSLKLPLETGYRQEIDDILRTATKSQLLIPEIEKYTHALKIGQGQDTDFELLSDISKKLPEYKSQLRPGATAALEMALLQHLLQASKFMVTYDMSSQQPVPFRQPDIDLVMAGLKLFEKELSAAEQLLAMSTWKTSARKQLARNNLQDLCRQLQNKSEVNMVDLRWALAAAECKFNKDLLDGERPPLQKDMIQALPALLKWLKVAGHVATADGSLAAMPANVDAVESFVKSCGHPMHDWLQKQLLVVRLGLAFRKEQAQWESLGRDVSARISRDTKHVSLAQMLQSLQNFRVAVKAAASYRAQTLEAQLSQKGISSEDPVAALSFHTSFTLQLDDFYDAVRLTSANFIRKMDQMKTDMDAKTKGLTDPNAPEWWRHGLADGCSFEDIKAATRTKLKQLPGGTVKTLHDKHHQEMMPMDAFINMFKKDAADHAPELEELNVALTGYKDTLVQVRATLREGIMMLALSSNSVSRAQALLRDELGEIAGGKVDDCNHLDILPLLAGTLSKVKLRITRREQKDVFVANH</sequence>
<dbReference type="Proteomes" id="UP001152797">
    <property type="component" value="Unassembled WGS sequence"/>
</dbReference>
<name>A0A9P1BMN3_9DINO</name>
<dbReference type="EMBL" id="CAMXCT020000247">
    <property type="protein sequence ID" value="CAL1129509.1"/>
    <property type="molecule type" value="Genomic_DNA"/>
</dbReference>
<feature type="non-terminal residue" evidence="5">
    <location>
        <position position="1"/>
    </location>
</feature>
<dbReference type="EMBL" id="CAMXCT030000247">
    <property type="protein sequence ID" value="CAL4763446.1"/>
    <property type="molecule type" value="Genomic_DNA"/>
</dbReference>
<keyword evidence="1" id="KW-0489">Methyltransferase</keyword>
<dbReference type="GO" id="GO:0032259">
    <property type="term" value="P:methylation"/>
    <property type="evidence" value="ECO:0007669"/>
    <property type="project" value="UniProtKB-KW"/>
</dbReference>
<feature type="compositionally biased region" description="Basic and acidic residues" evidence="4">
    <location>
        <begin position="1895"/>
        <end position="1907"/>
    </location>
</feature>
<proteinExistence type="predicted"/>
<feature type="region of interest" description="Disordered" evidence="4">
    <location>
        <begin position="1311"/>
        <end position="1332"/>
    </location>
</feature>
<evidence type="ECO:0000313" key="5">
    <source>
        <dbReference type="EMBL" id="CAI3976134.1"/>
    </source>
</evidence>
<feature type="compositionally biased region" description="Basic residues" evidence="4">
    <location>
        <begin position="626"/>
        <end position="642"/>
    </location>
</feature>
<keyword evidence="2" id="KW-0808">Transferase</keyword>
<dbReference type="OrthoDB" id="409604at2759"/>
<keyword evidence="3" id="KW-0949">S-adenosyl-L-methionine</keyword>
<reference evidence="6 7" key="2">
    <citation type="submission" date="2024-05" db="EMBL/GenBank/DDBJ databases">
        <authorList>
            <person name="Chen Y."/>
            <person name="Shah S."/>
            <person name="Dougan E. K."/>
            <person name="Thang M."/>
            <person name="Chan C."/>
        </authorList>
    </citation>
    <scope>NUCLEOTIDE SEQUENCE [LARGE SCALE GENOMIC DNA]</scope>
</reference>
<evidence type="ECO:0000256" key="4">
    <source>
        <dbReference type="SAM" id="MobiDB-lite"/>
    </source>
</evidence>
<feature type="compositionally biased region" description="Basic residues" evidence="4">
    <location>
        <begin position="1086"/>
        <end position="1102"/>
    </location>
</feature>
<feature type="compositionally biased region" description="Low complexity" evidence="4">
    <location>
        <begin position="1261"/>
        <end position="1270"/>
    </location>
</feature>
<comment type="caution">
    <text evidence="5">The sequence shown here is derived from an EMBL/GenBank/DDBJ whole genome shotgun (WGS) entry which is preliminary data.</text>
</comment>
<feature type="compositionally biased region" description="Low complexity" evidence="4">
    <location>
        <begin position="1883"/>
        <end position="1894"/>
    </location>
</feature>
<protein>
    <submittedName>
        <fullName evidence="5">Uncharacterized protein</fullName>
    </submittedName>
</protein>
<dbReference type="SUPFAM" id="SSF53335">
    <property type="entry name" value="S-adenosyl-L-methionine-dependent methyltransferases"/>
    <property type="match status" value="1"/>
</dbReference>
<dbReference type="GO" id="GO:0008168">
    <property type="term" value="F:methyltransferase activity"/>
    <property type="evidence" value="ECO:0007669"/>
    <property type="project" value="UniProtKB-KW"/>
</dbReference>
<accession>A0A9P1BMN3</accession>
<dbReference type="Gene3D" id="3.40.50.150">
    <property type="entry name" value="Vaccinia Virus protein VP39"/>
    <property type="match status" value="1"/>
</dbReference>
<organism evidence="5">
    <name type="scientific">Cladocopium goreaui</name>
    <dbReference type="NCBI Taxonomy" id="2562237"/>
    <lineage>
        <taxon>Eukaryota</taxon>
        <taxon>Sar</taxon>
        <taxon>Alveolata</taxon>
        <taxon>Dinophyceae</taxon>
        <taxon>Suessiales</taxon>
        <taxon>Symbiodiniaceae</taxon>
        <taxon>Cladocopium</taxon>
    </lineage>
</organism>
<dbReference type="EMBL" id="CAMXCT010000247">
    <property type="protein sequence ID" value="CAI3976134.1"/>
    <property type="molecule type" value="Genomic_DNA"/>
</dbReference>
<feature type="compositionally biased region" description="Acidic residues" evidence="4">
    <location>
        <begin position="1155"/>
        <end position="1186"/>
    </location>
</feature>
<keyword evidence="7" id="KW-1185">Reference proteome</keyword>
<dbReference type="PROSITE" id="PS00094">
    <property type="entry name" value="C5_MTASE_1"/>
    <property type="match status" value="1"/>
</dbReference>
<feature type="region of interest" description="Disordered" evidence="4">
    <location>
        <begin position="1155"/>
        <end position="1287"/>
    </location>
</feature>
<dbReference type="InterPro" id="IPR029063">
    <property type="entry name" value="SAM-dependent_MTases_sf"/>
</dbReference>
<reference evidence="5" key="1">
    <citation type="submission" date="2022-10" db="EMBL/GenBank/DDBJ databases">
        <authorList>
            <person name="Chen Y."/>
            <person name="Dougan E. K."/>
            <person name="Chan C."/>
            <person name="Rhodes N."/>
            <person name="Thang M."/>
        </authorList>
    </citation>
    <scope>NUCLEOTIDE SEQUENCE</scope>
</reference>